<name>A0A392RWP1_9FABA</name>
<reference evidence="1 2" key="1">
    <citation type="journal article" date="2018" name="Front. Plant Sci.">
        <title>Red Clover (Trifolium pratense) and Zigzag Clover (T. medium) - A Picture of Genomic Similarities and Differences.</title>
        <authorList>
            <person name="Dluhosova J."/>
            <person name="Istvanek J."/>
            <person name="Nedelnik J."/>
            <person name="Repkova J."/>
        </authorList>
    </citation>
    <scope>NUCLEOTIDE SEQUENCE [LARGE SCALE GENOMIC DNA]</scope>
    <source>
        <strain evidence="2">cv. 10/8</strain>
        <tissue evidence="1">Leaf</tissue>
    </source>
</reference>
<organism evidence="1 2">
    <name type="scientific">Trifolium medium</name>
    <dbReference type="NCBI Taxonomy" id="97028"/>
    <lineage>
        <taxon>Eukaryota</taxon>
        <taxon>Viridiplantae</taxon>
        <taxon>Streptophyta</taxon>
        <taxon>Embryophyta</taxon>
        <taxon>Tracheophyta</taxon>
        <taxon>Spermatophyta</taxon>
        <taxon>Magnoliopsida</taxon>
        <taxon>eudicotyledons</taxon>
        <taxon>Gunneridae</taxon>
        <taxon>Pentapetalae</taxon>
        <taxon>rosids</taxon>
        <taxon>fabids</taxon>
        <taxon>Fabales</taxon>
        <taxon>Fabaceae</taxon>
        <taxon>Papilionoideae</taxon>
        <taxon>50 kb inversion clade</taxon>
        <taxon>NPAAA clade</taxon>
        <taxon>Hologalegina</taxon>
        <taxon>IRL clade</taxon>
        <taxon>Trifolieae</taxon>
        <taxon>Trifolium</taxon>
    </lineage>
</organism>
<dbReference type="AlphaFoldDB" id="A0A392RWP1"/>
<evidence type="ECO:0000313" key="2">
    <source>
        <dbReference type="Proteomes" id="UP000265520"/>
    </source>
</evidence>
<accession>A0A392RWP1</accession>
<dbReference type="Proteomes" id="UP000265520">
    <property type="component" value="Unassembled WGS sequence"/>
</dbReference>
<proteinExistence type="predicted"/>
<sequence length="78" mass="8844">MIYLNKKIGGCENGTCLRTKEPVELETMKTKLRLPSPTSLTDMSEKLLPSLDEREGIDFMYSMSVFSLRGLNSEKLDI</sequence>
<evidence type="ECO:0000313" key="1">
    <source>
        <dbReference type="EMBL" id="MCI40484.1"/>
    </source>
</evidence>
<feature type="non-terminal residue" evidence="1">
    <location>
        <position position="78"/>
    </location>
</feature>
<keyword evidence="2" id="KW-1185">Reference proteome</keyword>
<protein>
    <submittedName>
        <fullName evidence="1">Uncharacterized protein</fullName>
    </submittedName>
</protein>
<comment type="caution">
    <text evidence="1">The sequence shown here is derived from an EMBL/GenBank/DDBJ whole genome shotgun (WGS) entry which is preliminary data.</text>
</comment>
<dbReference type="EMBL" id="LXQA010280265">
    <property type="protein sequence ID" value="MCI40484.1"/>
    <property type="molecule type" value="Genomic_DNA"/>
</dbReference>